<accession>A0A836GCR8</accession>
<gene>
    <name evidence="1" type="primary">Gvqw3_9</name>
    <name evidence="1" type="ORF">G6Z77_0009966</name>
</gene>
<name>A0A836GCR8_9HYME</name>
<dbReference type="EMBL" id="JAANIB010003357">
    <property type="protein sequence ID" value="KAG5337785.1"/>
    <property type="molecule type" value="Genomic_DNA"/>
</dbReference>
<dbReference type="AlphaFoldDB" id="A0A836GCR8"/>
<sequence length="292" mass="34303">MLTVTYGEATLDRSNVYRWYKMFSEGREDVNDEERAGRPSTSTTRFCLQFSSLAVGHRSMVARIARLAGAKYWRRKISRLVKDRRRVSKYIDRHCVKFQSHRTAAEDAIEIVLKRVRNAIESHGSVKVNIAFYERHVIEPTLTSLEEFQERDRGWALSRVLYLTIKVNKLNPTSEGCVLNLAGIKFPMTLKDISRFERLDDVYSIENKILPLQLTSNKQDSRDDSLSHFAWIKNRSRLVRPQLTRMEYKKFFCDRCLHYFSTSEKLRDHCYPTGRHRNPAHSNCNLNYKNSL</sequence>
<feature type="non-terminal residue" evidence="1">
    <location>
        <position position="292"/>
    </location>
</feature>
<reference evidence="1 2" key="1">
    <citation type="submission" date="2020-02" db="EMBL/GenBank/DDBJ databases">
        <title>Relaxed selection underlies rapid genomic changes in the transitions from sociality to social parasitism in ants.</title>
        <authorList>
            <person name="Bi X."/>
        </authorList>
    </citation>
    <scope>NUCLEOTIDE SEQUENCE [LARGE SCALE GENOMIC DNA]</scope>
    <source>
        <strain evidence="1">BGI-DK2014b</strain>
        <tissue evidence="1">Whole body</tissue>
    </source>
</reference>
<comment type="caution">
    <text evidence="1">The sequence shown here is derived from an EMBL/GenBank/DDBJ whole genome shotgun (WGS) entry which is preliminary data.</text>
</comment>
<dbReference type="Proteomes" id="UP000670152">
    <property type="component" value="Unassembled WGS sequence"/>
</dbReference>
<evidence type="ECO:0000313" key="1">
    <source>
        <dbReference type="EMBL" id="KAG5337785.1"/>
    </source>
</evidence>
<dbReference type="OrthoDB" id="7694315at2759"/>
<protein>
    <submittedName>
        <fullName evidence="1">GVQW3 protein</fullName>
    </submittedName>
</protein>
<proteinExistence type="predicted"/>
<organism evidence="1 2">
    <name type="scientific">Acromyrmex heyeri</name>
    <dbReference type="NCBI Taxonomy" id="230685"/>
    <lineage>
        <taxon>Eukaryota</taxon>
        <taxon>Metazoa</taxon>
        <taxon>Ecdysozoa</taxon>
        <taxon>Arthropoda</taxon>
        <taxon>Hexapoda</taxon>
        <taxon>Insecta</taxon>
        <taxon>Pterygota</taxon>
        <taxon>Neoptera</taxon>
        <taxon>Endopterygota</taxon>
        <taxon>Hymenoptera</taxon>
        <taxon>Apocrita</taxon>
        <taxon>Aculeata</taxon>
        <taxon>Formicoidea</taxon>
        <taxon>Formicidae</taxon>
        <taxon>Myrmicinae</taxon>
        <taxon>Acromyrmex</taxon>
    </lineage>
</organism>
<dbReference type="PANTHER" id="PTHR31511">
    <property type="entry name" value="PROTEIN CBG23764"/>
    <property type="match status" value="1"/>
</dbReference>
<evidence type="ECO:0000313" key="2">
    <source>
        <dbReference type="Proteomes" id="UP000670152"/>
    </source>
</evidence>
<feature type="non-terminal residue" evidence="1">
    <location>
        <position position="1"/>
    </location>
</feature>
<dbReference type="PANTHER" id="PTHR31511:SF12">
    <property type="entry name" value="RHO TERMINATION FACTOR N-TERMINAL DOMAIN-CONTAINING PROTEIN"/>
    <property type="match status" value="1"/>
</dbReference>
<keyword evidence="2" id="KW-1185">Reference proteome</keyword>